<keyword evidence="9 11" id="KW-0807">Transducer</keyword>
<dbReference type="CDD" id="cd11386">
    <property type="entry name" value="MCP_signal"/>
    <property type="match status" value="1"/>
</dbReference>
<evidence type="ECO:0000256" key="2">
    <source>
        <dbReference type="ARBA" id="ARBA00022475"/>
    </source>
</evidence>
<evidence type="ECO:0000256" key="6">
    <source>
        <dbReference type="ARBA" id="ARBA00022692"/>
    </source>
</evidence>
<dbReference type="InterPro" id="IPR004091">
    <property type="entry name" value="Chemotax_Me-accpt_rcpt_Me-site"/>
</dbReference>
<evidence type="ECO:0000313" key="16">
    <source>
        <dbReference type="Proteomes" id="UP000534388"/>
    </source>
</evidence>
<evidence type="ECO:0000256" key="5">
    <source>
        <dbReference type="ARBA" id="ARBA00022519"/>
    </source>
</evidence>
<keyword evidence="4" id="KW-0145">Chemotaxis</keyword>
<dbReference type="PROSITE" id="PS50885">
    <property type="entry name" value="HAMP"/>
    <property type="match status" value="1"/>
</dbReference>
<sequence>MLKNLTIKTRLVVVIAFLSLELIFGAVVGITGLYFANASMQSMYGDRLVCLGQLDQVVRLLSANQTNAAKALTAPPDKVKRLLDEIESNIQQVGKVWGDYTATKLTPDEERLANQAAAARATFLQQGLLPVVAALRADDQAKAQELVQGRMEQTFVPLRRAIDDLIALQLNVARDAYQASEQRYHWIRNWCLAGVVAGLILAAVIGYWLVKAITVPLNEAVDLAGAIAGGDLTRTIVVRGNDETGRLMAALQKMNASLVSIVGQVRSGTDTIAVATGQIAAGNQDLSSRTEEQASSLQETAASMEQLTATVKQNTEYAVQANTLAESASAVAARGGEVIGHVVGTMDEISDSAHKITDIIGVIDSIAFQTNILALNAAVEAARAGEQGRGFAVVASEVRSLAHRSADAAKQIKALIGASVERVEAGSQYVSAAGDTMRDIVTSVRKVSDIIGDITLASKEQSSGIEQISIAISQMDQVTQQNAALVEQAAAASEAMQSQAGRLSQVVGLFKLDAAGRDEHASAALRLVAPAA</sequence>
<evidence type="ECO:0000259" key="14">
    <source>
        <dbReference type="PROSITE" id="PS50885"/>
    </source>
</evidence>
<dbReference type="InterPro" id="IPR051310">
    <property type="entry name" value="MCP_chemotaxis"/>
</dbReference>
<dbReference type="SMART" id="SM00304">
    <property type="entry name" value="HAMP"/>
    <property type="match status" value="1"/>
</dbReference>
<evidence type="ECO:0000256" key="7">
    <source>
        <dbReference type="ARBA" id="ARBA00022989"/>
    </source>
</evidence>
<dbReference type="PRINTS" id="PR00260">
    <property type="entry name" value="CHEMTRNSDUCR"/>
</dbReference>
<feature type="transmembrane region" description="Helical" evidence="12">
    <location>
        <begin position="190"/>
        <end position="210"/>
    </location>
</feature>
<dbReference type="PANTHER" id="PTHR43531">
    <property type="entry name" value="PROTEIN ICFG"/>
    <property type="match status" value="1"/>
</dbReference>
<evidence type="ECO:0000313" key="15">
    <source>
        <dbReference type="EMBL" id="MBA5639426.1"/>
    </source>
</evidence>
<keyword evidence="5" id="KW-0997">Cell inner membrane</keyword>
<dbReference type="InterPro" id="IPR003122">
    <property type="entry name" value="Tar_rcpt_lig-bd"/>
</dbReference>
<dbReference type="GO" id="GO:0007165">
    <property type="term" value="P:signal transduction"/>
    <property type="evidence" value="ECO:0007669"/>
    <property type="project" value="UniProtKB-KW"/>
</dbReference>
<keyword evidence="3" id="KW-0488">Methylation</keyword>
<dbReference type="Proteomes" id="UP000534388">
    <property type="component" value="Unassembled WGS sequence"/>
</dbReference>
<dbReference type="PANTHER" id="PTHR43531:SF14">
    <property type="entry name" value="METHYL-ACCEPTING CHEMOTAXIS PROTEIN I-RELATED"/>
    <property type="match status" value="1"/>
</dbReference>
<dbReference type="GO" id="GO:0004888">
    <property type="term" value="F:transmembrane signaling receptor activity"/>
    <property type="evidence" value="ECO:0007669"/>
    <property type="project" value="InterPro"/>
</dbReference>
<accession>A0A7W2EVM1</accession>
<evidence type="ECO:0000256" key="12">
    <source>
        <dbReference type="SAM" id="Phobius"/>
    </source>
</evidence>
<keyword evidence="16" id="KW-1185">Reference proteome</keyword>
<feature type="transmembrane region" description="Helical" evidence="12">
    <location>
        <begin position="12"/>
        <end position="36"/>
    </location>
</feature>
<reference evidence="15 16" key="1">
    <citation type="submission" date="2020-07" db="EMBL/GenBank/DDBJ databases">
        <title>Novel species isolated from subtropical streams in China.</title>
        <authorList>
            <person name="Lu H."/>
        </authorList>
    </citation>
    <scope>NUCLEOTIDE SEQUENCE [LARGE SCALE GENOMIC DNA]</scope>
    <source>
        <strain evidence="15 16">LX20W</strain>
    </source>
</reference>
<evidence type="ECO:0000256" key="8">
    <source>
        <dbReference type="ARBA" id="ARBA00023136"/>
    </source>
</evidence>
<organism evidence="15 16">
    <name type="scientific">Rugamonas brunnea</name>
    <dbReference type="NCBI Taxonomy" id="2758569"/>
    <lineage>
        <taxon>Bacteria</taxon>
        <taxon>Pseudomonadati</taxon>
        <taxon>Pseudomonadota</taxon>
        <taxon>Betaproteobacteria</taxon>
        <taxon>Burkholderiales</taxon>
        <taxon>Oxalobacteraceae</taxon>
        <taxon>Telluria group</taxon>
        <taxon>Rugamonas</taxon>
    </lineage>
</organism>
<dbReference type="Pfam" id="PF00015">
    <property type="entry name" value="MCPsignal"/>
    <property type="match status" value="1"/>
</dbReference>
<dbReference type="GO" id="GO:0006935">
    <property type="term" value="P:chemotaxis"/>
    <property type="evidence" value="ECO:0007669"/>
    <property type="project" value="UniProtKB-KW"/>
</dbReference>
<dbReference type="AlphaFoldDB" id="A0A7W2EVM1"/>
<dbReference type="FunFam" id="1.10.287.950:FF:000001">
    <property type="entry name" value="Methyl-accepting chemotaxis sensory transducer"/>
    <property type="match status" value="1"/>
</dbReference>
<dbReference type="SMART" id="SM00283">
    <property type="entry name" value="MA"/>
    <property type="match status" value="1"/>
</dbReference>
<evidence type="ECO:0000256" key="11">
    <source>
        <dbReference type="PROSITE-ProRule" id="PRU00284"/>
    </source>
</evidence>
<dbReference type="InterPro" id="IPR004089">
    <property type="entry name" value="MCPsignal_dom"/>
</dbReference>
<comment type="similarity">
    <text evidence="10">Belongs to the methyl-accepting chemotaxis (MCP) protein family.</text>
</comment>
<dbReference type="RefSeq" id="WP_182165937.1">
    <property type="nucleotide sequence ID" value="NZ_JACEZT010000016.1"/>
</dbReference>
<evidence type="ECO:0000256" key="3">
    <source>
        <dbReference type="ARBA" id="ARBA00022481"/>
    </source>
</evidence>
<gene>
    <name evidence="15" type="ORF">H3H37_20390</name>
</gene>
<dbReference type="EMBL" id="JACEZT010000016">
    <property type="protein sequence ID" value="MBA5639426.1"/>
    <property type="molecule type" value="Genomic_DNA"/>
</dbReference>
<dbReference type="InterPro" id="IPR004090">
    <property type="entry name" value="Chemotax_Me-accpt_rcpt"/>
</dbReference>
<name>A0A7W2EVM1_9BURK</name>
<dbReference type="SUPFAM" id="SSF58104">
    <property type="entry name" value="Methyl-accepting chemotaxis protein (MCP) signaling domain"/>
    <property type="match status" value="1"/>
</dbReference>
<dbReference type="Gene3D" id="1.10.287.950">
    <property type="entry name" value="Methyl-accepting chemotaxis protein"/>
    <property type="match status" value="1"/>
</dbReference>
<comment type="subcellular location">
    <subcellularLocation>
        <location evidence="1">Cell inner membrane</location>
        <topology evidence="1">Multi-pass membrane protein</topology>
    </subcellularLocation>
</comment>
<evidence type="ECO:0000256" key="10">
    <source>
        <dbReference type="ARBA" id="ARBA00029447"/>
    </source>
</evidence>
<dbReference type="CDD" id="cd06225">
    <property type="entry name" value="HAMP"/>
    <property type="match status" value="1"/>
</dbReference>
<evidence type="ECO:0000256" key="4">
    <source>
        <dbReference type="ARBA" id="ARBA00022500"/>
    </source>
</evidence>
<dbReference type="PROSITE" id="PS00538">
    <property type="entry name" value="CHEMOTAXIS_TRANSDUC_1"/>
    <property type="match status" value="1"/>
</dbReference>
<proteinExistence type="inferred from homology"/>
<evidence type="ECO:0000256" key="9">
    <source>
        <dbReference type="ARBA" id="ARBA00023224"/>
    </source>
</evidence>
<feature type="domain" description="Methyl-accepting transducer" evidence="13">
    <location>
        <begin position="268"/>
        <end position="497"/>
    </location>
</feature>
<dbReference type="Pfam" id="PF02203">
    <property type="entry name" value="TarH"/>
    <property type="match status" value="1"/>
</dbReference>
<keyword evidence="7 12" id="KW-1133">Transmembrane helix</keyword>
<dbReference type="InterPro" id="IPR003660">
    <property type="entry name" value="HAMP_dom"/>
</dbReference>
<keyword evidence="2" id="KW-1003">Cell membrane</keyword>
<feature type="domain" description="HAMP" evidence="14">
    <location>
        <begin position="211"/>
        <end position="263"/>
    </location>
</feature>
<protein>
    <submittedName>
        <fullName evidence="15">Tar ligand binding domain-containing protein</fullName>
    </submittedName>
</protein>
<keyword evidence="6 12" id="KW-0812">Transmembrane</keyword>
<comment type="caution">
    <text evidence="15">The sequence shown here is derived from an EMBL/GenBank/DDBJ whole genome shotgun (WGS) entry which is preliminary data.</text>
</comment>
<evidence type="ECO:0000256" key="1">
    <source>
        <dbReference type="ARBA" id="ARBA00004429"/>
    </source>
</evidence>
<dbReference type="PROSITE" id="PS50111">
    <property type="entry name" value="CHEMOTAXIS_TRANSDUC_2"/>
    <property type="match status" value="1"/>
</dbReference>
<keyword evidence="8 12" id="KW-0472">Membrane</keyword>
<dbReference type="Pfam" id="PF00672">
    <property type="entry name" value="HAMP"/>
    <property type="match status" value="1"/>
</dbReference>
<dbReference type="GO" id="GO:0005886">
    <property type="term" value="C:plasma membrane"/>
    <property type="evidence" value="ECO:0007669"/>
    <property type="project" value="UniProtKB-SubCell"/>
</dbReference>
<evidence type="ECO:0000259" key="13">
    <source>
        <dbReference type="PROSITE" id="PS50111"/>
    </source>
</evidence>